<proteinExistence type="inferred from homology"/>
<sequence>MSNEKETLYNSKRTFEVNNETYHYYDLKAIEEAGVGNVSRLPYSVRVLLESVLRQHDGHVIKEDHVENLANWGTDKLKSIDVPFKPARVILQDFTGVPAVVDLASLRKAMSDLGGNPKEINPAIPVDLVVDHSVQVDDFGSPDSLRRNMELEFERNLERYKFLNWAQKSLDNYRAVPPATGIVHQVNLEYLANVVMQSETNGGEKTAFPDSLVGTDSHTTMINGLGVLGWGVGGIEAEAGMLQQPSYFPVPEVVGVKLDGALPEGATATDLALKVTQALREKNVVGKFVEFFGPGLAEMTLADRATISNMAPEYGATCGFFPVDDETLNYLRFTGRSEELVQLVEAYSKANHMFYTPGGQDPEFTDVLNIDLGSIQPNLAGPKRPQDLIELKDMKKEWEQALTAPVSNKGFGLSPEEVDKQVEVDHPNGKKSTLKTGSLAIAAITSCTNTSNPHVMLGSGLLAKKAVEHGLEVPEYVKTSLAPGSKVVTGYLENAGLMEYLDELGFNLVGYGCTTCIGNSGPLPEEIEKAIADSDLTVSSVLSGNRNFEGRIHPLVKANYLASPPLVVAYALAGTVDIDFYNEPIGQSKDGKDVYFKDIWPSNEEIQAAMEHAVDPKLFKKEYARVFDDNEEWNKLDTPEGDLYNWDEESTYIQNPPFFENLSPDPEDVKPLEELRAVAKLGDSVTTDHISPAGAIAKNSPAGRFLIDKGLSPAQFNSYGSRRGNHEVMMRGTFANIRIKNELAPGTEGGYTTHWPTGEVMAIYDACMKYKEEGTGLMVLAGQDYGMGSSRDWAAKGTNLLGIKTVIAQSFERIHRSNLVLMGVLPLQFQEGESADTLGLKGTEQFDVKVSNDVKPRDIITVTATDIESGEKKTFDVLARFDSEVEIDYYRHGGILPMVLRNTLQKA</sequence>
<dbReference type="SUPFAM" id="SSF52016">
    <property type="entry name" value="LeuD/IlvD-like"/>
    <property type="match status" value="1"/>
</dbReference>
<comment type="subunit">
    <text evidence="4">Monomer.</text>
</comment>
<dbReference type="Pfam" id="PF00694">
    <property type="entry name" value="Aconitase_C"/>
    <property type="match status" value="1"/>
</dbReference>
<organism evidence="14 15">
    <name type="scientific">Alkalicoccus saliphilus</name>
    <dbReference type="NCBI Taxonomy" id="200989"/>
    <lineage>
        <taxon>Bacteria</taxon>
        <taxon>Bacillati</taxon>
        <taxon>Bacillota</taxon>
        <taxon>Bacilli</taxon>
        <taxon>Bacillales</taxon>
        <taxon>Bacillaceae</taxon>
        <taxon>Alkalicoccus</taxon>
    </lineage>
</organism>
<evidence type="ECO:0000256" key="4">
    <source>
        <dbReference type="ARBA" id="ARBA00011245"/>
    </source>
</evidence>
<dbReference type="RefSeq" id="WP_107584041.1">
    <property type="nucleotide sequence ID" value="NZ_PZJJ01000006.1"/>
</dbReference>
<dbReference type="Gene3D" id="6.10.190.10">
    <property type="match status" value="1"/>
</dbReference>
<dbReference type="InterPro" id="IPR000573">
    <property type="entry name" value="AconitaseA/IPMdHydase_ssu_swvl"/>
</dbReference>
<feature type="domain" description="Aconitase A/isopropylmalate dehydratase small subunit swivel" evidence="13">
    <location>
        <begin position="704"/>
        <end position="831"/>
    </location>
</feature>
<dbReference type="InterPro" id="IPR001030">
    <property type="entry name" value="Acoase/IPM_deHydtase_lsu_aba"/>
</dbReference>
<dbReference type="InterPro" id="IPR036008">
    <property type="entry name" value="Aconitase_4Fe-4S_dom"/>
</dbReference>
<name>A0A2T4U7Y3_9BACI</name>
<dbReference type="OrthoDB" id="9764318at2"/>
<comment type="function">
    <text evidence="11">Catalyzes the isomerization of citrate to isocitrate via cis-aconitate.</text>
</comment>
<keyword evidence="11" id="KW-0004">4Fe-4S</keyword>
<evidence type="ECO:0000256" key="11">
    <source>
        <dbReference type="RuleBase" id="RU361275"/>
    </source>
</evidence>
<evidence type="ECO:0000256" key="1">
    <source>
        <dbReference type="ARBA" id="ARBA00001966"/>
    </source>
</evidence>
<dbReference type="GO" id="GO:0003994">
    <property type="term" value="F:aconitate hydratase activity"/>
    <property type="evidence" value="ECO:0007669"/>
    <property type="project" value="UniProtKB-EC"/>
</dbReference>
<evidence type="ECO:0000256" key="3">
    <source>
        <dbReference type="ARBA" id="ARBA00007185"/>
    </source>
</evidence>
<dbReference type="NCBIfam" id="NF009520">
    <property type="entry name" value="PRK12881.1"/>
    <property type="match status" value="1"/>
</dbReference>
<evidence type="ECO:0000259" key="13">
    <source>
        <dbReference type="Pfam" id="PF00694"/>
    </source>
</evidence>
<dbReference type="Proteomes" id="UP000240509">
    <property type="component" value="Unassembled WGS sequence"/>
</dbReference>
<keyword evidence="15" id="KW-1185">Reference proteome</keyword>
<keyword evidence="5" id="KW-0816">Tricarboxylic acid cycle</keyword>
<protein>
    <recommendedName>
        <fullName evidence="11">Aconitate hydratase</fullName>
        <shortName evidence="11">Aconitase</shortName>
        <ecNumber evidence="11">4.2.1.3</ecNumber>
    </recommendedName>
</protein>
<comment type="catalytic activity">
    <reaction evidence="10 11">
        <text>citrate = D-threo-isocitrate</text>
        <dbReference type="Rhea" id="RHEA:10336"/>
        <dbReference type="ChEBI" id="CHEBI:15562"/>
        <dbReference type="ChEBI" id="CHEBI:16947"/>
        <dbReference type="EC" id="4.2.1.3"/>
    </reaction>
</comment>
<dbReference type="PROSITE" id="PS00450">
    <property type="entry name" value="ACONITASE_1"/>
    <property type="match status" value="1"/>
</dbReference>
<dbReference type="CDD" id="cd01586">
    <property type="entry name" value="AcnA_IRP"/>
    <property type="match status" value="1"/>
</dbReference>
<dbReference type="InterPro" id="IPR015931">
    <property type="entry name" value="Acnase/IPM_dHydase_lsu_aba_1/3"/>
</dbReference>
<dbReference type="InterPro" id="IPR015928">
    <property type="entry name" value="Aconitase/3IPM_dehydase_swvl"/>
</dbReference>
<evidence type="ECO:0000313" key="15">
    <source>
        <dbReference type="Proteomes" id="UP000240509"/>
    </source>
</evidence>
<dbReference type="NCBIfam" id="TIGR01341">
    <property type="entry name" value="aconitase_1"/>
    <property type="match status" value="1"/>
</dbReference>
<dbReference type="InterPro" id="IPR044137">
    <property type="entry name" value="AcnA_IRP_Swivel"/>
</dbReference>
<comment type="caution">
    <text evidence="14">The sequence shown here is derived from an EMBL/GenBank/DDBJ whole genome shotgun (WGS) entry which is preliminary data.</text>
</comment>
<dbReference type="UniPathway" id="UPA00223">
    <property type="reaction ID" value="UER00718"/>
</dbReference>
<keyword evidence="8 11" id="KW-0411">Iron-sulfur</keyword>
<dbReference type="PRINTS" id="PR00415">
    <property type="entry name" value="ACONITASE"/>
</dbReference>
<dbReference type="Pfam" id="PF00330">
    <property type="entry name" value="Aconitase"/>
    <property type="match status" value="1"/>
</dbReference>
<dbReference type="EMBL" id="PZJJ01000006">
    <property type="protein sequence ID" value="PTL39485.1"/>
    <property type="molecule type" value="Genomic_DNA"/>
</dbReference>
<evidence type="ECO:0000259" key="12">
    <source>
        <dbReference type="Pfam" id="PF00330"/>
    </source>
</evidence>
<keyword evidence="6" id="KW-0479">Metal-binding</keyword>
<dbReference type="AlphaFoldDB" id="A0A2T4U7Y3"/>
<evidence type="ECO:0000256" key="8">
    <source>
        <dbReference type="ARBA" id="ARBA00023014"/>
    </source>
</evidence>
<accession>A0A2T4U7Y3</accession>
<dbReference type="InterPro" id="IPR006249">
    <property type="entry name" value="Aconitase/IRP2"/>
</dbReference>
<comment type="cofactor">
    <cofactor evidence="1">
        <name>[4Fe-4S] cluster</name>
        <dbReference type="ChEBI" id="CHEBI:49883"/>
    </cofactor>
</comment>
<keyword evidence="7 11" id="KW-0408">Iron</keyword>
<evidence type="ECO:0000313" key="14">
    <source>
        <dbReference type="EMBL" id="PTL39485.1"/>
    </source>
</evidence>
<keyword evidence="9 11" id="KW-0456">Lyase</keyword>
<dbReference type="PANTHER" id="PTHR11670">
    <property type="entry name" value="ACONITASE/IRON-RESPONSIVE ELEMENT FAMILY MEMBER"/>
    <property type="match status" value="1"/>
</dbReference>
<dbReference type="FunFam" id="3.30.499.10:FF:000002">
    <property type="entry name" value="Aconitate hydratase"/>
    <property type="match status" value="1"/>
</dbReference>
<evidence type="ECO:0000256" key="7">
    <source>
        <dbReference type="ARBA" id="ARBA00023004"/>
    </source>
</evidence>
<gene>
    <name evidence="14" type="primary">acnA</name>
    <name evidence="14" type="ORF">C6Y45_05430</name>
</gene>
<comment type="pathway">
    <text evidence="2">Carbohydrate metabolism; tricarboxylic acid cycle; isocitrate from oxaloacetate: step 2/2.</text>
</comment>
<dbReference type="GO" id="GO:0019679">
    <property type="term" value="P:propionate metabolic process, methylcitrate cycle"/>
    <property type="evidence" value="ECO:0007669"/>
    <property type="project" value="UniProtKB-ARBA"/>
</dbReference>
<dbReference type="GO" id="GO:0006099">
    <property type="term" value="P:tricarboxylic acid cycle"/>
    <property type="evidence" value="ECO:0007669"/>
    <property type="project" value="UniProtKB-UniPathway"/>
</dbReference>
<evidence type="ECO:0000256" key="6">
    <source>
        <dbReference type="ARBA" id="ARBA00022723"/>
    </source>
</evidence>
<dbReference type="GO" id="GO:0051539">
    <property type="term" value="F:4 iron, 4 sulfur cluster binding"/>
    <property type="evidence" value="ECO:0007669"/>
    <property type="project" value="UniProtKB-KW"/>
</dbReference>
<dbReference type="Gene3D" id="3.20.19.10">
    <property type="entry name" value="Aconitase, domain 4"/>
    <property type="match status" value="1"/>
</dbReference>
<dbReference type="InterPro" id="IPR018136">
    <property type="entry name" value="Aconitase_4Fe-4S_BS"/>
</dbReference>
<evidence type="ECO:0000256" key="10">
    <source>
        <dbReference type="ARBA" id="ARBA00023501"/>
    </source>
</evidence>
<reference evidence="14 15" key="1">
    <citation type="submission" date="2018-03" db="EMBL/GenBank/DDBJ databases">
        <title>Alkalicoccus saliphilus sp. nov., isolated from a mineral pool.</title>
        <authorList>
            <person name="Zhao B."/>
        </authorList>
    </citation>
    <scope>NUCLEOTIDE SEQUENCE [LARGE SCALE GENOMIC DNA]</scope>
    <source>
        <strain evidence="14 15">6AG</strain>
    </source>
</reference>
<comment type="similarity">
    <text evidence="3 11">Belongs to the aconitase/IPM isomerase family.</text>
</comment>
<dbReference type="CDD" id="cd01580">
    <property type="entry name" value="AcnA_IRP_Swivel"/>
    <property type="match status" value="1"/>
</dbReference>
<evidence type="ECO:0000256" key="9">
    <source>
        <dbReference type="ARBA" id="ARBA00023239"/>
    </source>
</evidence>
<dbReference type="EC" id="4.2.1.3" evidence="11"/>
<evidence type="ECO:0000256" key="5">
    <source>
        <dbReference type="ARBA" id="ARBA00022532"/>
    </source>
</evidence>
<dbReference type="PROSITE" id="PS01244">
    <property type="entry name" value="ACONITASE_2"/>
    <property type="match status" value="1"/>
</dbReference>
<feature type="domain" description="Aconitase/3-isopropylmalate dehydratase large subunit alpha/beta/alpha" evidence="12">
    <location>
        <begin position="79"/>
        <end position="574"/>
    </location>
</feature>
<dbReference type="FunFam" id="3.20.19.10:FF:000001">
    <property type="entry name" value="Aconitate hydratase"/>
    <property type="match status" value="1"/>
</dbReference>
<evidence type="ECO:0000256" key="2">
    <source>
        <dbReference type="ARBA" id="ARBA00004717"/>
    </source>
</evidence>
<dbReference type="FunFam" id="3.30.499.10:FF:000005">
    <property type="entry name" value="cytoplasmic aconitate hydratase"/>
    <property type="match status" value="1"/>
</dbReference>
<dbReference type="GO" id="GO:0046872">
    <property type="term" value="F:metal ion binding"/>
    <property type="evidence" value="ECO:0007669"/>
    <property type="project" value="UniProtKB-KW"/>
</dbReference>
<dbReference type="NCBIfam" id="NF006757">
    <property type="entry name" value="PRK09277.1"/>
    <property type="match status" value="1"/>
</dbReference>
<dbReference type="SUPFAM" id="SSF53732">
    <property type="entry name" value="Aconitase iron-sulfur domain"/>
    <property type="match status" value="1"/>
</dbReference>
<dbReference type="Gene3D" id="3.30.499.10">
    <property type="entry name" value="Aconitase, domain 3"/>
    <property type="match status" value="2"/>
</dbReference>